<gene>
    <name evidence="3" type="ORF">SAMN05216456_3357</name>
</gene>
<dbReference type="InterPro" id="IPR011234">
    <property type="entry name" value="Fumarylacetoacetase-like_C"/>
</dbReference>
<accession>A0A1I7NUP4</accession>
<dbReference type="PANTHER" id="PTHR30143:SF0">
    <property type="entry name" value="2-KETO-4-PENTENOATE HYDRATASE"/>
    <property type="match status" value="1"/>
</dbReference>
<dbReference type="STRING" id="429728.SAMN05216456_3357"/>
<evidence type="ECO:0000313" key="4">
    <source>
        <dbReference type="Proteomes" id="UP000199074"/>
    </source>
</evidence>
<dbReference type="Gene3D" id="3.90.850.10">
    <property type="entry name" value="Fumarylacetoacetase-like, C-terminal domain"/>
    <property type="match status" value="1"/>
</dbReference>
<name>A0A1I7NUP4_9HYPH</name>
<keyword evidence="1" id="KW-0456">Lyase</keyword>
<evidence type="ECO:0000313" key="3">
    <source>
        <dbReference type="EMBL" id="SFV38350.1"/>
    </source>
</evidence>
<dbReference type="InterPro" id="IPR050772">
    <property type="entry name" value="Hydratase-Decarb/MhpD_sf"/>
</dbReference>
<feature type="domain" description="Fumarylacetoacetase-like C-terminal" evidence="2">
    <location>
        <begin position="89"/>
        <end position="221"/>
    </location>
</feature>
<dbReference type="RefSeq" id="WP_092426573.1">
    <property type="nucleotide sequence ID" value="NZ_FPCK01000004.1"/>
</dbReference>
<dbReference type="OrthoDB" id="7854191at2"/>
<dbReference type="AlphaFoldDB" id="A0A1I7NUP4"/>
<reference evidence="3 4" key="1">
    <citation type="submission" date="2016-10" db="EMBL/GenBank/DDBJ databases">
        <authorList>
            <person name="de Groot N.N."/>
        </authorList>
    </citation>
    <scope>NUCLEOTIDE SEQUENCE [LARGE SCALE GENOMIC DNA]</scope>
    <source>
        <strain evidence="3 4">IPL20</strain>
    </source>
</reference>
<proteinExistence type="predicted"/>
<dbReference type="InterPro" id="IPR036663">
    <property type="entry name" value="Fumarylacetoacetase_C_sf"/>
</dbReference>
<dbReference type="Proteomes" id="UP000199074">
    <property type="component" value="Unassembled WGS sequence"/>
</dbReference>
<evidence type="ECO:0000259" key="2">
    <source>
        <dbReference type="Pfam" id="PF01557"/>
    </source>
</evidence>
<evidence type="ECO:0000256" key="1">
    <source>
        <dbReference type="ARBA" id="ARBA00023239"/>
    </source>
</evidence>
<dbReference type="GO" id="GO:0005737">
    <property type="term" value="C:cytoplasm"/>
    <property type="evidence" value="ECO:0007669"/>
    <property type="project" value="TreeGrafter"/>
</dbReference>
<protein>
    <submittedName>
        <fullName evidence="3">2-keto-4-pentenoate hydratase</fullName>
    </submittedName>
</protein>
<dbReference type="Pfam" id="PF01557">
    <property type="entry name" value="FAA_hydrolase"/>
    <property type="match status" value="1"/>
</dbReference>
<keyword evidence="4" id="KW-1185">Reference proteome</keyword>
<sequence>MTQPDHDIAQALIAAHDGGPLVGPVAEHDVPADIPAIHALQDRIMAGIGPAGGWKIGAGLGAEPPCSPIPANRYFEDGATLDAKCHRLIITEVELALKLGADIEASADEAHIEAAIASIHPALEMVGNPFVDRSAMPRNLQLGDLQSNGAVIVGAAMDRSVAATAAHLPIVLRYGDRTIKEVETGASWADILAAVKWLAPVAERRGMGLKAGQVIITGARIAVPLEDAVSVTAQIGDWGQVSAAFTY</sequence>
<dbReference type="GO" id="GO:0008684">
    <property type="term" value="F:2-oxopent-4-enoate hydratase activity"/>
    <property type="evidence" value="ECO:0007669"/>
    <property type="project" value="TreeGrafter"/>
</dbReference>
<dbReference type="PANTHER" id="PTHR30143">
    <property type="entry name" value="ACID HYDRATASE"/>
    <property type="match status" value="1"/>
</dbReference>
<organism evidence="3 4">
    <name type="scientific">Devosia crocina</name>
    <dbReference type="NCBI Taxonomy" id="429728"/>
    <lineage>
        <taxon>Bacteria</taxon>
        <taxon>Pseudomonadati</taxon>
        <taxon>Pseudomonadota</taxon>
        <taxon>Alphaproteobacteria</taxon>
        <taxon>Hyphomicrobiales</taxon>
        <taxon>Devosiaceae</taxon>
        <taxon>Devosia</taxon>
    </lineage>
</organism>
<dbReference type="EMBL" id="FPCK01000004">
    <property type="protein sequence ID" value="SFV38350.1"/>
    <property type="molecule type" value="Genomic_DNA"/>
</dbReference>
<dbReference type="SUPFAM" id="SSF56529">
    <property type="entry name" value="FAH"/>
    <property type="match status" value="1"/>
</dbReference>